<organism evidence="2 3">
    <name type="scientific">Candidatus Jorgensenbacteria bacterium GW2011_GWA1_48_11</name>
    <dbReference type="NCBI Taxonomy" id="1618660"/>
    <lineage>
        <taxon>Bacteria</taxon>
        <taxon>Candidatus Joergenseniibacteriota</taxon>
    </lineage>
</organism>
<dbReference type="EMBL" id="LCPF01000005">
    <property type="protein sequence ID" value="KKU90939.1"/>
    <property type="molecule type" value="Genomic_DNA"/>
</dbReference>
<reference evidence="2 3" key="1">
    <citation type="journal article" date="2015" name="Nature">
        <title>rRNA introns, odd ribosomes, and small enigmatic genomes across a large radiation of phyla.</title>
        <authorList>
            <person name="Brown C.T."/>
            <person name="Hug L.A."/>
            <person name="Thomas B.C."/>
            <person name="Sharon I."/>
            <person name="Castelle C.J."/>
            <person name="Singh A."/>
            <person name="Wilkins M.J."/>
            <person name="Williams K.H."/>
            <person name="Banfield J.F."/>
        </authorList>
    </citation>
    <scope>NUCLEOTIDE SEQUENCE [LARGE SCALE GENOMIC DNA]</scope>
</reference>
<evidence type="ECO:0000313" key="3">
    <source>
        <dbReference type="Proteomes" id="UP000034956"/>
    </source>
</evidence>
<protein>
    <submittedName>
        <fullName evidence="2">Uncharacterized protein</fullName>
    </submittedName>
</protein>
<keyword evidence="1" id="KW-0472">Membrane</keyword>
<name>A0A0G1UA09_9BACT</name>
<dbReference type="Proteomes" id="UP000034956">
    <property type="component" value="Unassembled WGS sequence"/>
</dbReference>
<feature type="transmembrane region" description="Helical" evidence="1">
    <location>
        <begin position="35"/>
        <end position="56"/>
    </location>
</feature>
<evidence type="ECO:0000256" key="1">
    <source>
        <dbReference type="SAM" id="Phobius"/>
    </source>
</evidence>
<dbReference type="AlphaFoldDB" id="A0A0G1UA09"/>
<evidence type="ECO:0000313" key="2">
    <source>
        <dbReference type="EMBL" id="KKU90939.1"/>
    </source>
</evidence>
<comment type="caution">
    <text evidence="2">The sequence shown here is derived from an EMBL/GenBank/DDBJ whole genome shotgun (WGS) entry which is preliminary data.</text>
</comment>
<sequence length="63" mass="6933">MIAVLAIAFFELAVIIGAIRTLANAGVWRNAFTAASANIMFHIFGFCIASAFQYILQYSIFLE</sequence>
<keyword evidence="1" id="KW-1133">Transmembrane helix</keyword>
<gene>
    <name evidence="2" type="ORF">UY23_C0005G0035</name>
</gene>
<keyword evidence="1" id="KW-0812">Transmembrane</keyword>
<accession>A0A0G1UA09</accession>
<proteinExistence type="predicted"/>